<dbReference type="RefSeq" id="WP_139939873.1">
    <property type="nucleotide sequence ID" value="NZ_JBHSYP010000003.1"/>
</dbReference>
<dbReference type="PANTHER" id="PTHR42943:SF2">
    <property type="entry name" value="GLUTATHIONE S-TRANSFERASE KAPPA 1"/>
    <property type="match status" value="1"/>
</dbReference>
<dbReference type="EC" id="5.99.1.4" evidence="1"/>
<evidence type="ECO:0000256" key="2">
    <source>
        <dbReference type="PIRSR" id="PIRSR006386-1"/>
    </source>
</evidence>
<evidence type="ECO:0000256" key="1">
    <source>
        <dbReference type="PIRNR" id="PIRNR006386"/>
    </source>
</evidence>
<dbReference type="InterPro" id="IPR051924">
    <property type="entry name" value="GST_Kappa/NadH"/>
</dbReference>
<comment type="catalytic activity">
    <reaction evidence="1">
        <text>2-hydroxychromene-2-carboxylate = (3E)-4-(2-hydroxyphenyl)-2-oxobut-3-enoate</text>
        <dbReference type="Rhea" id="RHEA:27401"/>
        <dbReference type="ChEBI" id="CHEBI:59350"/>
        <dbReference type="ChEBI" id="CHEBI:59353"/>
        <dbReference type="EC" id="5.99.1.4"/>
    </reaction>
</comment>
<sequence>MEKHTLDFWYEFASTYSYLAAERIEPLARKKGVTVNWRPFLLGPIFHAQGWNSSPFKIYKVKGDYMWRDMERLAERYGLPFRIPVANELPQHSVLAARVALCLPDDGPRADFSRRVYRAEWTADKCISDPEVITAILEEMGLEAPALLDRATTPDIKQALKDNMDEAIAKGVFGAPSFTTPDGELFWGDDRLEQALEWVANH</sequence>
<protein>
    <recommendedName>
        <fullName evidence="1">2-hydroxychromene-2-carboxylate isomerase</fullName>
        <ecNumber evidence="1">5.99.1.4</ecNumber>
    </recommendedName>
</protein>
<keyword evidence="1 4" id="KW-0413">Isomerase</keyword>
<dbReference type="Pfam" id="PF01323">
    <property type="entry name" value="DSBA"/>
    <property type="match status" value="1"/>
</dbReference>
<name>A0A501PN92_9PROT</name>
<dbReference type="GO" id="GO:0004364">
    <property type="term" value="F:glutathione transferase activity"/>
    <property type="evidence" value="ECO:0007669"/>
    <property type="project" value="TreeGrafter"/>
</dbReference>
<dbReference type="GO" id="GO:0006749">
    <property type="term" value="P:glutathione metabolic process"/>
    <property type="evidence" value="ECO:0007669"/>
    <property type="project" value="TreeGrafter"/>
</dbReference>
<feature type="domain" description="DSBA-like thioredoxin" evidence="3">
    <location>
        <begin position="5"/>
        <end position="195"/>
    </location>
</feature>
<dbReference type="PANTHER" id="PTHR42943">
    <property type="entry name" value="GLUTATHIONE S-TRANSFERASE KAPPA"/>
    <property type="match status" value="1"/>
</dbReference>
<comment type="similarity">
    <text evidence="1">Belongs to the GST superfamily. NadH family.</text>
</comment>
<keyword evidence="5" id="KW-1185">Reference proteome</keyword>
<dbReference type="EMBL" id="VFIY01000005">
    <property type="protein sequence ID" value="TPD61970.1"/>
    <property type="molecule type" value="Genomic_DNA"/>
</dbReference>
<dbReference type="InterPro" id="IPR036249">
    <property type="entry name" value="Thioredoxin-like_sf"/>
</dbReference>
<dbReference type="PIRSF" id="PIRSF006386">
    <property type="entry name" value="HCCAis_GSTk"/>
    <property type="match status" value="1"/>
</dbReference>
<evidence type="ECO:0000313" key="4">
    <source>
        <dbReference type="EMBL" id="TPD61970.1"/>
    </source>
</evidence>
<gene>
    <name evidence="4" type="ORF">FIV46_07135</name>
</gene>
<feature type="active site" description="Nucleophile" evidence="2">
    <location>
        <position position="14"/>
    </location>
</feature>
<dbReference type="Gene3D" id="3.40.30.10">
    <property type="entry name" value="Glutaredoxin"/>
    <property type="match status" value="1"/>
</dbReference>
<dbReference type="GO" id="GO:1901170">
    <property type="term" value="P:naphthalene catabolic process"/>
    <property type="evidence" value="ECO:0007669"/>
    <property type="project" value="InterPro"/>
</dbReference>
<dbReference type="CDD" id="cd03022">
    <property type="entry name" value="DsbA_HCCA_Iso"/>
    <property type="match status" value="1"/>
</dbReference>
<proteinExistence type="inferred from homology"/>
<comment type="caution">
    <text evidence="4">The sequence shown here is derived from an EMBL/GenBank/DDBJ whole genome shotgun (WGS) entry which is preliminary data.</text>
</comment>
<dbReference type="InterPro" id="IPR044087">
    <property type="entry name" value="NahD-like"/>
</dbReference>
<accession>A0A501PN92</accession>
<dbReference type="InterPro" id="IPR014440">
    <property type="entry name" value="HCCAis_GSTk"/>
</dbReference>
<dbReference type="AlphaFoldDB" id="A0A501PN92"/>
<organism evidence="4 5">
    <name type="scientific">Emcibacter nanhaiensis</name>
    <dbReference type="NCBI Taxonomy" id="1505037"/>
    <lineage>
        <taxon>Bacteria</taxon>
        <taxon>Pseudomonadati</taxon>
        <taxon>Pseudomonadota</taxon>
        <taxon>Alphaproteobacteria</taxon>
        <taxon>Emcibacterales</taxon>
        <taxon>Emcibacteraceae</taxon>
        <taxon>Emcibacter</taxon>
    </lineage>
</organism>
<dbReference type="OrthoDB" id="5244108at2"/>
<dbReference type="GO" id="GO:0004602">
    <property type="term" value="F:glutathione peroxidase activity"/>
    <property type="evidence" value="ECO:0007669"/>
    <property type="project" value="TreeGrafter"/>
</dbReference>
<dbReference type="InterPro" id="IPR001853">
    <property type="entry name" value="DSBA-like_thioredoxin_dom"/>
</dbReference>
<reference evidence="5" key="1">
    <citation type="submission" date="2019-06" db="EMBL/GenBank/DDBJ databases">
        <title>The complete genome of Emcibacter congregatus ZYLT.</title>
        <authorList>
            <person name="Zhao Z."/>
        </authorList>
    </citation>
    <scope>NUCLEOTIDE SEQUENCE [LARGE SCALE GENOMIC DNA]</scope>
    <source>
        <strain evidence="5">MCCC 1A06723</strain>
    </source>
</reference>
<evidence type="ECO:0000259" key="3">
    <source>
        <dbReference type="Pfam" id="PF01323"/>
    </source>
</evidence>
<dbReference type="GO" id="GO:0018845">
    <property type="term" value="F:2-hydroxychromene-2-carboxylate isomerase activity"/>
    <property type="evidence" value="ECO:0007669"/>
    <property type="project" value="UniProtKB-UniRule"/>
</dbReference>
<dbReference type="SUPFAM" id="SSF52833">
    <property type="entry name" value="Thioredoxin-like"/>
    <property type="match status" value="1"/>
</dbReference>
<evidence type="ECO:0000313" key="5">
    <source>
        <dbReference type="Proteomes" id="UP000319148"/>
    </source>
</evidence>
<dbReference type="Proteomes" id="UP000319148">
    <property type="component" value="Unassembled WGS sequence"/>
</dbReference>